<evidence type="ECO:0000313" key="1">
    <source>
        <dbReference type="EMBL" id="ADX86720.1"/>
    </source>
</evidence>
<dbReference type="STRING" id="930945.SiRe_2676"/>
<dbReference type="RefSeq" id="WP_014513381.1">
    <property type="nucleotide sequence ID" value="NC_017276.1"/>
</dbReference>
<dbReference type="SUPFAM" id="SSF47598">
    <property type="entry name" value="Ribbon-helix-helix"/>
    <property type="match status" value="1"/>
</dbReference>
<dbReference type="AlphaFoldDB" id="F0NCC4"/>
<dbReference type="Proteomes" id="UP000002664">
    <property type="component" value="Chromosome"/>
</dbReference>
<gene>
    <name evidence="1" type="ordered locus">SiRe_2676</name>
</gene>
<keyword evidence="2" id="KW-1185">Reference proteome</keyword>
<dbReference type="KEGG" id="sir:SiRe_2676"/>
<dbReference type="GeneID" id="15299160"/>
<dbReference type="EMBL" id="CP002425">
    <property type="protein sequence ID" value="ADX86720.1"/>
    <property type="molecule type" value="Genomic_DNA"/>
</dbReference>
<proteinExistence type="predicted"/>
<dbReference type="InterPro" id="IPR010985">
    <property type="entry name" value="Ribbon_hlx_hlx"/>
</dbReference>
<dbReference type="GO" id="GO:0006355">
    <property type="term" value="P:regulation of DNA-templated transcription"/>
    <property type="evidence" value="ECO:0007669"/>
    <property type="project" value="InterPro"/>
</dbReference>
<name>F0NCC4_SACI5</name>
<dbReference type="HOGENOM" id="CLU_2032961_0_0_2"/>
<dbReference type="eggNOG" id="arCOG07304">
    <property type="taxonomic scope" value="Archaea"/>
</dbReference>
<sequence>MSFFLSDSCIKDKLYYISYQVKHMATKVLIKNMDEQLYRMLKARAALLGISVSEAIQQAISLWLNVTEGIGDYNYIVLKTNPEAINAYDEGKYVLACDGEYIGAFDSEKEAVEKGKGHKKCMIGSKNYDKQEIGDWGWSSIALE</sequence>
<evidence type="ECO:0000313" key="2">
    <source>
        <dbReference type="Proteomes" id="UP000002664"/>
    </source>
</evidence>
<reference evidence="1 2" key="1">
    <citation type="journal article" date="2011" name="J. Bacteriol.">
        <title>Genome analyses of icelandic strains of Sulfolobus islandicus, model organisms for genetic and virus-host interaction studies.</title>
        <authorList>
            <person name="Guo L."/>
            <person name="Brugger K."/>
            <person name="Liu C."/>
            <person name="Shah S.A."/>
            <person name="Zheng H."/>
            <person name="Zhu Y."/>
            <person name="Wang S."/>
            <person name="Lillestol R.K."/>
            <person name="Chen L."/>
            <person name="Frank J."/>
            <person name="Prangishvili D."/>
            <person name="Paulin L."/>
            <person name="She Q."/>
            <person name="Huang L."/>
            <person name="Garrett R.A."/>
        </authorList>
    </citation>
    <scope>NUCLEOTIDE SEQUENCE [LARGE SCALE GENOMIC DNA]</scope>
    <source>
        <strain evidence="1 2">REY15A</strain>
    </source>
</reference>
<accession>F0NCC4</accession>
<protein>
    <submittedName>
        <fullName evidence="1">Uncharacterized protein</fullName>
    </submittedName>
</protein>
<organism evidence="1 2">
    <name type="scientific">Saccharolobus islandicus (strain REY15A)</name>
    <name type="common">Sulfolobus islandicus</name>
    <dbReference type="NCBI Taxonomy" id="930945"/>
    <lineage>
        <taxon>Archaea</taxon>
        <taxon>Thermoproteota</taxon>
        <taxon>Thermoprotei</taxon>
        <taxon>Sulfolobales</taxon>
        <taxon>Sulfolobaceae</taxon>
        <taxon>Saccharolobus</taxon>
    </lineage>
</organism>